<keyword evidence="7" id="KW-0067">ATP-binding</keyword>
<dbReference type="SUPFAM" id="SSF55874">
    <property type="entry name" value="ATPase domain of HSP90 chaperone/DNA topoisomerase II/histidine kinase"/>
    <property type="match status" value="1"/>
</dbReference>
<gene>
    <name evidence="11" type="ORF">SAMN05216565_10895</name>
</gene>
<protein>
    <recommendedName>
        <fullName evidence="2">histidine kinase</fullName>
        <ecNumber evidence="2">2.7.13.3</ecNumber>
    </recommendedName>
</protein>
<dbReference type="SMART" id="SM00387">
    <property type="entry name" value="HATPase_c"/>
    <property type="match status" value="1"/>
</dbReference>
<evidence type="ECO:0000313" key="12">
    <source>
        <dbReference type="Proteomes" id="UP000199159"/>
    </source>
</evidence>
<dbReference type="InterPro" id="IPR003594">
    <property type="entry name" value="HATPase_dom"/>
</dbReference>
<keyword evidence="9" id="KW-0472">Membrane</keyword>
<keyword evidence="9" id="KW-0812">Transmembrane</keyword>
<dbReference type="Gene3D" id="1.10.287.130">
    <property type="match status" value="1"/>
</dbReference>
<keyword evidence="12" id="KW-1185">Reference proteome</keyword>
<evidence type="ECO:0000313" key="11">
    <source>
        <dbReference type="EMBL" id="SDP83621.1"/>
    </source>
</evidence>
<evidence type="ECO:0000256" key="3">
    <source>
        <dbReference type="ARBA" id="ARBA00022553"/>
    </source>
</evidence>
<dbReference type="InterPro" id="IPR036890">
    <property type="entry name" value="HATPase_C_sf"/>
</dbReference>
<comment type="catalytic activity">
    <reaction evidence="1">
        <text>ATP + protein L-histidine = ADP + protein N-phospho-L-histidine.</text>
        <dbReference type="EC" id="2.7.13.3"/>
    </reaction>
</comment>
<dbReference type="PANTHER" id="PTHR43065">
    <property type="entry name" value="SENSOR HISTIDINE KINASE"/>
    <property type="match status" value="1"/>
</dbReference>
<feature type="transmembrane region" description="Helical" evidence="9">
    <location>
        <begin position="6"/>
        <end position="25"/>
    </location>
</feature>
<evidence type="ECO:0000256" key="5">
    <source>
        <dbReference type="ARBA" id="ARBA00022741"/>
    </source>
</evidence>
<feature type="transmembrane region" description="Helical" evidence="9">
    <location>
        <begin position="158"/>
        <end position="177"/>
    </location>
</feature>
<keyword evidence="3" id="KW-0597">Phosphoprotein</keyword>
<keyword evidence="4" id="KW-0808">Transferase</keyword>
<dbReference type="InterPro" id="IPR003661">
    <property type="entry name" value="HisK_dim/P_dom"/>
</dbReference>
<feature type="transmembrane region" description="Helical" evidence="9">
    <location>
        <begin position="65"/>
        <end position="88"/>
    </location>
</feature>
<dbReference type="PROSITE" id="PS50109">
    <property type="entry name" value="HIS_KIN"/>
    <property type="match status" value="1"/>
</dbReference>
<dbReference type="EMBL" id="FNJU01000008">
    <property type="protein sequence ID" value="SDP83621.1"/>
    <property type="molecule type" value="Genomic_DNA"/>
</dbReference>
<sequence>MIIALFIFSIGLLPLVLALNVIKMYKGSELGIALLLFMISITLWQIDIGVLYLKDILSKDLILFIFRFFRIGSTLVVPLTFYIVYIILKKHSPNIKNSFLHHLLLLLFNPKIIWLLSIWGLIVYFINWTKWGIEGLTPVRIMNTDTQLYFPIYGELHFLYILHTGSMLFLLITVVVVSKGIQHNTLISFLRTFSFCALLLLITGFLNFIPGTGAVLSSIGVIIFTSIIIFSFVKLNNLMTINYNLLSERQKKLDFLGDVSASLVHEVKNNLQIIKAYSQMLPESTPLPKDSEHMVKMIQLATKQLEDLTFNYTDYLNKKSINFKNVDLNEIISESMTIVNEIINERRVGINFEKKYKPLIVYANSTYLKQVFINLIKNSCEAITDENESRKIDISTDIVGEKIIIDISDSGHGIPVAQWESIFDPFISSKEIGMGIGLPFVRKIIFEHRGEIFVLSSSREGTTFRMLLPQYEFSK</sequence>
<dbReference type="EC" id="2.7.13.3" evidence="2"/>
<dbReference type="Proteomes" id="UP000199159">
    <property type="component" value="Unassembled WGS sequence"/>
</dbReference>
<keyword evidence="5" id="KW-0547">Nucleotide-binding</keyword>
<evidence type="ECO:0000256" key="8">
    <source>
        <dbReference type="ARBA" id="ARBA00023012"/>
    </source>
</evidence>
<dbReference type="GO" id="GO:0000155">
    <property type="term" value="F:phosphorelay sensor kinase activity"/>
    <property type="evidence" value="ECO:0007669"/>
    <property type="project" value="InterPro"/>
</dbReference>
<dbReference type="PANTHER" id="PTHR43065:SF10">
    <property type="entry name" value="PEROXIDE STRESS-ACTIVATED HISTIDINE KINASE MAK3"/>
    <property type="match status" value="1"/>
</dbReference>
<evidence type="ECO:0000259" key="10">
    <source>
        <dbReference type="PROSITE" id="PS50109"/>
    </source>
</evidence>
<dbReference type="InterPro" id="IPR005467">
    <property type="entry name" value="His_kinase_dom"/>
</dbReference>
<feature type="transmembrane region" description="Helical" evidence="9">
    <location>
        <begin position="100"/>
        <end position="126"/>
    </location>
</feature>
<dbReference type="OrthoDB" id="2710763at2"/>
<proteinExistence type="predicted"/>
<dbReference type="GO" id="GO:0005524">
    <property type="term" value="F:ATP binding"/>
    <property type="evidence" value="ECO:0007669"/>
    <property type="project" value="UniProtKB-KW"/>
</dbReference>
<evidence type="ECO:0000256" key="2">
    <source>
        <dbReference type="ARBA" id="ARBA00012438"/>
    </source>
</evidence>
<feature type="transmembrane region" description="Helical" evidence="9">
    <location>
        <begin position="215"/>
        <end position="233"/>
    </location>
</feature>
<dbReference type="PRINTS" id="PR00344">
    <property type="entry name" value="BCTRLSENSOR"/>
</dbReference>
<reference evidence="12" key="1">
    <citation type="submission" date="2016-10" db="EMBL/GenBank/DDBJ databases">
        <authorList>
            <person name="Varghese N."/>
            <person name="Submissions S."/>
        </authorList>
    </citation>
    <scope>NUCLEOTIDE SEQUENCE [LARGE SCALE GENOMIC DNA]</scope>
    <source>
        <strain evidence="12">IBRC-M10078</strain>
    </source>
</reference>
<feature type="domain" description="Histidine kinase" evidence="10">
    <location>
        <begin position="262"/>
        <end position="472"/>
    </location>
</feature>
<accession>A0A1H0VZ36</accession>
<evidence type="ECO:0000256" key="1">
    <source>
        <dbReference type="ARBA" id="ARBA00000085"/>
    </source>
</evidence>
<dbReference type="RefSeq" id="WP_090856271.1">
    <property type="nucleotide sequence ID" value="NZ_FNJU01000008.1"/>
</dbReference>
<dbReference type="InterPro" id="IPR004358">
    <property type="entry name" value="Sig_transdc_His_kin-like_C"/>
</dbReference>
<dbReference type="CDD" id="cd00082">
    <property type="entry name" value="HisKA"/>
    <property type="match status" value="1"/>
</dbReference>
<keyword evidence="6 11" id="KW-0418">Kinase</keyword>
<keyword evidence="8" id="KW-0902">Two-component regulatory system</keyword>
<dbReference type="STRING" id="930152.SAMN05216565_10895"/>
<evidence type="ECO:0000256" key="9">
    <source>
        <dbReference type="SAM" id="Phobius"/>
    </source>
</evidence>
<dbReference type="InterPro" id="IPR036097">
    <property type="entry name" value="HisK_dim/P_sf"/>
</dbReference>
<dbReference type="SUPFAM" id="SSF47384">
    <property type="entry name" value="Homodimeric domain of signal transducing histidine kinase"/>
    <property type="match status" value="1"/>
</dbReference>
<evidence type="ECO:0000256" key="6">
    <source>
        <dbReference type="ARBA" id="ARBA00022777"/>
    </source>
</evidence>
<feature type="transmembrane region" description="Helical" evidence="9">
    <location>
        <begin position="32"/>
        <end position="53"/>
    </location>
</feature>
<dbReference type="Pfam" id="PF02518">
    <property type="entry name" value="HATPase_c"/>
    <property type="match status" value="1"/>
</dbReference>
<feature type="transmembrane region" description="Helical" evidence="9">
    <location>
        <begin position="189"/>
        <end position="209"/>
    </location>
</feature>
<evidence type="ECO:0000256" key="4">
    <source>
        <dbReference type="ARBA" id="ARBA00022679"/>
    </source>
</evidence>
<organism evidence="11 12">
    <name type="scientific">Litchfieldia salsa</name>
    <dbReference type="NCBI Taxonomy" id="930152"/>
    <lineage>
        <taxon>Bacteria</taxon>
        <taxon>Bacillati</taxon>
        <taxon>Bacillota</taxon>
        <taxon>Bacilli</taxon>
        <taxon>Bacillales</taxon>
        <taxon>Bacillaceae</taxon>
        <taxon>Litchfieldia</taxon>
    </lineage>
</organism>
<keyword evidence="9" id="KW-1133">Transmembrane helix</keyword>
<dbReference type="AlphaFoldDB" id="A0A1H0VZ36"/>
<evidence type="ECO:0000256" key="7">
    <source>
        <dbReference type="ARBA" id="ARBA00022840"/>
    </source>
</evidence>
<dbReference type="Gene3D" id="3.30.565.10">
    <property type="entry name" value="Histidine kinase-like ATPase, C-terminal domain"/>
    <property type="match status" value="1"/>
</dbReference>
<name>A0A1H0VZ36_9BACI</name>